<reference evidence="1 2" key="2">
    <citation type="submission" date="2007-09" db="EMBL/GenBank/DDBJ databases">
        <authorList>
            <person name="Fulton L."/>
            <person name="Clifton S."/>
            <person name="Fulton B."/>
            <person name="Xu J."/>
            <person name="Minx P."/>
            <person name="Pepin K.H."/>
            <person name="Johnson M."/>
            <person name="Thiruvilangam P."/>
            <person name="Bhonagiri V."/>
            <person name="Nash W.E."/>
            <person name="Mardis E.R."/>
            <person name="Wilson R.K."/>
        </authorList>
    </citation>
    <scope>NUCLEOTIDE SEQUENCE [LARGE SCALE GENOMIC DNA]</scope>
    <source>
        <strain evidence="1 2">M21/2</strain>
    </source>
</reference>
<accession>A8SC85</accession>
<comment type="caution">
    <text evidence="1">The sequence shown here is derived from an EMBL/GenBank/DDBJ whole genome shotgun (WGS) entry which is preliminary data.</text>
</comment>
<dbReference type="AlphaFoldDB" id="A8SC85"/>
<dbReference type="EMBL" id="ABED02000027">
    <property type="protein sequence ID" value="EDP21172.1"/>
    <property type="molecule type" value="Genomic_DNA"/>
</dbReference>
<dbReference type="SUPFAM" id="SSF142906">
    <property type="entry name" value="YjbR-like"/>
    <property type="match status" value="1"/>
</dbReference>
<dbReference type="Gene3D" id="3.90.1150.30">
    <property type="match status" value="1"/>
</dbReference>
<gene>
    <name evidence="1" type="ORF">FAEPRAM212_01896</name>
</gene>
<reference evidence="1 2" key="1">
    <citation type="submission" date="2007-09" db="EMBL/GenBank/DDBJ databases">
        <title>Draft genome sequence of Faecalibacterium prausnitzii M21/2.</title>
        <authorList>
            <person name="Sudarsanam P."/>
            <person name="Ley R."/>
            <person name="Guruge J."/>
            <person name="Turnbaugh P.J."/>
            <person name="Mahowald M."/>
            <person name="Liep D."/>
            <person name="Gordon J."/>
        </authorList>
    </citation>
    <scope>NUCLEOTIDE SEQUENCE [LARGE SCALE GENOMIC DNA]</scope>
    <source>
        <strain evidence="1 2">M21/2</strain>
    </source>
</reference>
<proteinExistence type="predicted"/>
<evidence type="ECO:0008006" key="3">
    <source>
        <dbReference type="Google" id="ProtNLM"/>
    </source>
</evidence>
<dbReference type="HOGENOM" id="CLU_105851_5_2_9"/>
<sequence>MDVPKNKLGLQGEEMLEVVDFKCDPILIGTLREEPGFFPAYHMSKDSWITVALDVQRIR</sequence>
<protein>
    <recommendedName>
        <fullName evidence="3">MmcQ/YjbR family DNA-binding protein</fullName>
    </recommendedName>
</protein>
<evidence type="ECO:0000313" key="2">
    <source>
        <dbReference type="Proteomes" id="UP000005945"/>
    </source>
</evidence>
<organism evidence="1 2">
    <name type="scientific">Faecalibacterium prausnitzii M21/2</name>
    <dbReference type="NCBI Taxonomy" id="411485"/>
    <lineage>
        <taxon>Bacteria</taxon>
        <taxon>Bacillati</taxon>
        <taxon>Bacillota</taxon>
        <taxon>Clostridia</taxon>
        <taxon>Eubacteriales</taxon>
        <taxon>Oscillospiraceae</taxon>
        <taxon>Faecalibacterium</taxon>
    </lineage>
</organism>
<dbReference type="Proteomes" id="UP000005945">
    <property type="component" value="Unassembled WGS sequence"/>
</dbReference>
<evidence type="ECO:0000313" key="1">
    <source>
        <dbReference type="EMBL" id="EDP21172.1"/>
    </source>
</evidence>
<dbReference type="InterPro" id="IPR038056">
    <property type="entry name" value="YjbR-like_sf"/>
</dbReference>
<name>A8SC85_9FIRM</name>